<keyword evidence="11" id="KW-0067">ATP-binding</keyword>
<evidence type="ECO:0000313" key="20">
    <source>
        <dbReference type="EMBL" id="KAL1411229.1"/>
    </source>
</evidence>
<comment type="subcellular location">
    <subcellularLocation>
        <location evidence="2">Chromosome</location>
        <location evidence="2">Telomere</location>
    </subcellularLocation>
    <subcellularLocation>
        <location evidence="1">Nucleus</location>
    </subcellularLocation>
</comment>
<dbReference type="InterPro" id="IPR006164">
    <property type="entry name" value="DNA_bd_Ku70/Ku80"/>
</dbReference>
<feature type="region of interest" description="Disordered" evidence="18">
    <location>
        <begin position="355"/>
        <end position="389"/>
    </location>
</feature>
<evidence type="ECO:0000256" key="10">
    <source>
        <dbReference type="ARBA" id="ARBA00022806"/>
    </source>
</evidence>
<dbReference type="GeneID" id="95983223"/>
<feature type="compositionally biased region" description="Low complexity" evidence="18">
    <location>
        <begin position="358"/>
        <end position="371"/>
    </location>
</feature>
<dbReference type="SUPFAM" id="SSF101420">
    <property type="entry name" value="C-terminal domain of Ku80"/>
    <property type="match status" value="1"/>
</dbReference>
<feature type="region of interest" description="Disordered" evidence="18">
    <location>
        <begin position="565"/>
        <end position="588"/>
    </location>
</feature>
<evidence type="ECO:0000256" key="12">
    <source>
        <dbReference type="ARBA" id="ARBA00022895"/>
    </source>
</evidence>
<dbReference type="InterPro" id="IPR016194">
    <property type="entry name" value="SPOC-like_C_dom_sf"/>
</dbReference>
<keyword evidence="6" id="KW-0158">Chromosome</keyword>
<dbReference type="InterPro" id="IPR036465">
    <property type="entry name" value="vWFA_dom_sf"/>
</dbReference>
<accession>A0ABR3Q935</accession>
<evidence type="ECO:0000256" key="7">
    <source>
        <dbReference type="ARBA" id="ARBA00022741"/>
    </source>
</evidence>
<keyword evidence="13" id="KW-0238">DNA-binding</keyword>
<dbReference type="EC" id="3.6.4.12" evidence="4"/>
<dbReference type="SMART" id="SM00327">
    <property type="entry name" value="VWA"/>
    <property type="match status" value="1"/>
</dbReference>
<evidence type="ECO:0000256" key="16">
    <source>
        <dbReference type="ARBA" id="ARBA00023242"/>
    </source>
</evidence>
<keyword evidence="12" id="KW-0779">Telomere</keyword>
<evidence type="ECO:0000256" key="2">
    <source>
        <dbReference type="ARBA" id="ARBA00004574"/>
    </source>
</evidence>
<evidence type="ECO:0000256" key="14">
    <source>
        <dbReference type="ARBA" id="ARBA00023172"/>
    </source>
</evidence>
<comment type="caution">
    <text evidence="20">The sequence shown here is derived from an EMBL/GenBank/DDBJ whole genome shotgun (WGS) entry which is preliminary data.</text>
</comment>
<dbReference type="Gene3D" id="1.10.1600.10">
    <property type="match status" value="1"/>
</dbReference>
<dbReference type="GO" id="GO:0004386">
    <property type="term" value="F:helicase activity"/>
    <property type="evidence" value="ECO:0007669"/>
    <property type="project" value="UniProtKB-KW"/>
</dbReference>
<dbReference type="CDD" id="cd00198">
    <property type="entry name" value="vWFA"/>
    <property type="match status" value="1"/>
</dbReference>
<dbReference type="PROSITE" id="PS50234">
    <property type="entry name" value="VWFA"/>
    <property type="match status" value="1"/>
</dbReference>
<dbReference type="RefSeq" id="XP_069211173.1">
    <property type="nucleotide sequence ID" value="XM_069350787.1"/>
</dbReference>
<dbReference type="InterPro" id="IPR014893">
    <property type="entry name" value="Ku_PK_bind"/>
</dbReference>
<feature type="compositionally biased region" description="Acidic residues" evidence="18">
    <location>
        <begin position="567"/>
        <end position="581"/>
    </location>
</feature>
<keyword evidence="21" id="KW-1185">Reference proteome</keyword>
<sequence length="858" mass="95757">MSDRAGYTVVVYAIDISPSMGADKADPGGSGIKRAKLDWAKEFIARQCEPKIQSGRKTETVGVLTFGGRTNNHANQAWVAENPDDADPPYTAVSAEVAIQTVRPKTLEVVLNLEPGEEEGNPISALVVALDMIQMHKHTKAWSLEIVLITDGESEFDQSEYEEAMDKLDDLGCRLTIVGIDFQDPALPVEKDKSRNKRLSEKFWRIFIEKLNEKVLQTTQFEKFLPRLQLLEPELIKERKPHPVVVSGTVIQTHLYIGAADVNPAEAIQISIRYSKATMKARPPALSKAWKAAVEMQQPQTARGHGAQASQLIQSLTELQSQSQSQHAPPVVASDLAAMISSDVKRHSTYVVQHKPAASETQATQGTQATQVESSTLQPTLEGGEEEEVVDKEDLVKAWRFGSSWIPMEADTFEPLHTQKGVEVIGFVPKANIRHYMLIGETRYVWPDMTSPKAQIEFSSFASALFLTDLTAIVRWVNKDDAEPSIGVLIPSFQIPEPGKKLDLMYWIKLPFADDEHRFWFPSLTKYKSTTGKTITEHPYIPTEEQCDLMDELVKGMDLDQAGELIEKDEGEEDDEDEEEEPEHRPWFDPALSYNPVIHRTKEAIFHASLTPDLEADPLPPPHPDLVKYFHTPPEVAQRVEKVTERLKEALDIKKVAPRVRKRANAEGLRDDEGYIDIDDLFDDEPTDTKPAEPKIELTTPTKPKVEPSSQADAKSSIADDPDFIAPLPAKTKPKPKSGRLVSNERPLEDFQALVQGEGDVFRKAIQDLGVVVRENVAASFSRQAFPLALKCLEEARSTALMYEEAETYNDVVKDLEKEVKSAGFTHPDFWDHFTKAGATVALISDEEAQEALEGGYE</sequence>
<dbReference type="SMART" id="SM00559">
    <property type="entry name" value="Ku78"/>
    <property type="match status" value="1"/>
</dbReference>
<reference evidence="20 21" key="1">
    <citation type="submission" date="2023-08" db="EMBL/GenBank/DDBJ databases">
        <title>Annotated Genome Sequence of Vanrija albida AlHP1.</title>
        <authorList>
            <person name="Herzog R."/>
        </authorList>
    </citation>
    <scope>NUCLEOTIDE SEQUENCE [LARGE SCALE GENOMIC DNA]</scope>
    <source>
        <strain evidence="20 21">AlHP1</strain>
    </source>
</reference>
<evidence type="ECO:0000256" key="9">
    <source>
        <dbReference type="ARBA" id="ARBA00022801"/>
    </source>
</evidence>
<keyword evidence="15" id="KW-0234">DNA repair</keyword>
<evidence type="ECO:0000256" key="8">
    <source>
        <dbReference type="ARBA" id="ARBA00022763"/>
    </source>
</evidence>
<feature type="domain" description="VWFA" evidence="19">
    <location>
        <begin position="9"/>
        <end position="235"/>
    </location>
</feature>
<organism evidence="20 21">
    <name type="scientific">Vanrija albida</name>
    <dbReference type="NCBI Taxonomy" id="181172"/>
    <lineage>
        <taxon>Eukaryota</taxon>
        <taxon>Fungi</taxon>
        <taxon>Dikarya</taxon>
        <taxon>Basidiomycota</taxon>
        <taxon>Agaricomycotina</taxon>
        <taxon>Tremellomycetes</taxon>
        <taxon>Trichosporonales</taxon>
        <taxon>Trichosporonaceae</taxon>
        <taxon>Vanrija</taxon>
    </lineage>
</organism>
<dbReference type="CDD" id="cd00873">
    <property type="entry name" value="KU80"/>
    <property type="match status" value="1"/>
</dbReference>
<dbReference type="Gene3D" id="1.25.40.240">
    <property type="entry name" value="Ku, C-terminal domain"/>
    <property type="match status" value="1"/>
</dbReference>
<dbReference type="SUPFAM" id="SSF53300">
    <property type="entry name" value="vWA-like"/>
    <property type="match status" value="1"/>
</dbReference>
<evidence type="ECO:0000256" key="3">
    <source>
        <dbReference type="ARBA" id="ARBA00007726"/>
    </source>
</evidence>
<proteinExistence type="inferred from homology"/>
<evidence type="ECO:0000256" key="4">
    <source>
        <dbReference type="ARBA" id="ARBA00012551"/>
    </source>
</evidence>
<evidence type="ECO:0000313" key="21">
    <source>
        <dbReference type="Proteomes" id="UP001565368"/>
    </source>
</evidence>
<keyword evidence="10 20" id="KW-0347">Helicase</keyword>
<keyword evidence="7" id="KW-0547">Nucleotide-binding</keyword>
<keyword evidence="14" id="KW-0233">DNA recombination</keyword>
<evidence type="ECO:0000259" key="19">
    <source>
        <dbReference type="PROSITE" id="PS50234"/>
    </source>
</evidence>
<evidence type="ECO:0000256" key="15">
    <source>
        <dbReference type="ARBA" id="ARBA00023204"/>
    </source>
</evidence>
<evidence type="ECO:0000256" key="18">
    <source>
        <dbReference type="SAM" id="MobiDB-lite"/>
    </source>
</evidence>
<dbReference type="Pfam" id="PF08785">
    <property type="entry name" value="Ku_PK_bind"/>
    <property type="match status" value="1"/>
</dbReference>
<dbReference type="InterPro" id="IPR024193">
    <property type="entry name" value="Ku80"/>
</dbReference>
<dbReference type="SUPFAM" id="SSF100939">
    <property type="entry name" value="SPOC domain-like"/>
    <property type="match status" value="1"/>
</dbReference>
<dbReference type="PANTHER" id="PTHR12604:SF4">
    <property type="entry name" value="X-RAY REPAIR CROSS-COMPLEMENTING PROTEIN 5"/>
    <property type="match status" value="1"/>
</dbReference>
<dbReference type="PANTHER" id="PTHR12604">
    <property type="entry name" value="KU AUTOANTIGEN DNA HELICASE"/>
    <property type="match status" value="1"/>
</dbReference>
<name>A0ABR3Q935_9TREE</name>
<evidence type="ECO:0000256" key="13">
    <source>
        <dbReference type="ARBA" id="ARBA00023125"/>
    </source>
</evidence>
<protein>
    <recommendedName>
        <fullName evidence="5">ATP-dependent DNA helicase II subunit 2</fullName>
        <ecNumber evidence="4">3.6.4.12</ecNumber>
    </recommendedName>
    <alternativeName>
        <fullName evidence="17">ATP-dependent DNA helicase II subunit Ku80</fullName>
    </alternativeName>
</protein>
<gene>
    <name evidence="20" type="primary">YKU80</name>
    <name evidence="20" type="ORF">Q8F55_002180</name>
</gene>
<keyword evidence="8" id="KW-0227">DNA damage</keyword>
<dbReference type="Proteomes" id="UP001565368">
    <property type="component" value="Unassembled WGS sequence"/>
</dbReference>
<dbReference type="Gene3D" id="3.40.50.410">
    <property type="entry name" value="von Willebrand factor, type A domain"/>
    <property type="match status" value="1"/>
</dbReference>
<evidence type="ECO:0000256" key="11">
    <source>
        <dbReference type="ARBA" id="ARBA00022840"/>
    </source>
</evidence>
<feature type="region of interest" description="Disordered" evidence="18">
    <location>
        <begin position="681"/>
        <end position="743"/>
    </location>
</feature>
<dbReference type="EMBL" id="JBBXJM010000002">
    <property type="protein sequence ID" value="KAL1411229.1"/>
    <property type="molecule type" value="Genomic_DNA"/>
</dbReference>
<evidence type="ECO:0000256" key="6">
    <source>
        <dbReference type="ARBA" id="ARBA00022454"/>
    </source>
</evidence>
<dbReference type="Pfam" id="PF02735">
    <property type="entry name" value="Ku"/>
    <property type="match status" value="1"/>
</dbReference>
<keyword evidence="16" id="KW-0539">Nucleus</keyword>
<evidence type="ECO:0000256" key="17">
    <source>
        <dbReference type="ARBA" id="ARBA00031847"/>
    </source>
</evidence>
<evidence type="ECO:0000256" key="1">
    <source>
        <dbReference type="ARBA" id="ARBA00004123"/>
    </source>
</evidence>
<dbReference type="InterPro" id="IPR002035">
    <property type="entry name" value="VWF_A"/>
</dbReference>
<keyword evidence="9" id="KW-0378">Hydrolase</keyword>
<dbReference type="Gene3D" id="2.40.290.10">
    <property type="match status" value="1"/>
</dbReference>
<comment type="similarity">
    <text evidence="3">Belongs to the ku80 family.</text>
</comment>
<dbReference type="InterPro" id="IPR036494">
    <property type="entry name" value="Ku_C_sf"/>
</dbReference>
<evidence type="ECO:0000256" key="5">
    <source>
        <dbReference type="ARBA" id="ARBA00021792"/>
    </source>
</evidence>
<feature type="compositionally biased region" description="Basic and acidic residues" evidence="18">
    <location>
        <begin position="687"/>
        <end position="696"/>
    </location>
</feature>